<sequence length="291" mass="32353">MQPMLKWKQIPSYVSRGGNLMRRAGPWMSQWVQRDSRFVSWNTQEGITAIFTTRLGGVSMPPFDTLNLSFNVTDSPAAVAANRQRIMDVVDRKMDQLVMAEQVHHNRVGWVETADASKGAFRSADALPGLDGLLTRRTDVVLGMGFADCVPIFIAVPRHHIVGLLHAGWRGTVKGVQLRAVSLLKEAGIDPQDIEIGMGPSIGPCCYEVDDTVACRFDELLGAQSPLVPAREGHYFLDLWEANRAQFVRAGIPEAHIDISRLCTACHRDQFFSYRRDHGRTGRMGGFICMS</sequence>
<evidence type="ECO:0000256" key="11">
    <source>
        <dbReference type="RuleBase" id="RU361274"/>
    </source>
</evidence>
<protein>
    <recommendedName>
        <fullName evidence="11">Purine nucleoside phosphorylase</fullName>
    </recommendedName>
</protein>
<dbReference type="GO" id="GO:0016787">
    <property type="term" value="F:hydrolase activity"/>
    <property type="evidence" value="ECO:0007669"/>
    <property type="project" value="UniProtKB-KW"/>
</dbReference>
<name>A0A2T2X6Z8_9FIRM</name>
<dbReference type="PANTHER" id="PTHR30616">
    <property type="entry name" value="UNCHARACTERIZED PROTEIN YFIH"/>
    <property type="match status" value="1"/>
</dbReference>
<comment type="catalytic activity">
    <reaction evidence="10">
        <text>S-methyl-5'-thioadenosine + phosphate = 5-(methylsulfanyl)-alpha-D-ribose 1-phosphate + adenine</text>
        <dbReference type="Rhea" id="RHEA:11852"/>
        <dbReference type="ChEBI" id="CHEBI:16708"/>
        <dbReference type="ChEBI" id="CHEBI:17509"/>
        <dbReference type="ChEBI" id="CHEBI:43474"/>
        <dbReference type="ChEBI" id="CHEBI:58533"/>
        <dbReference type="EC" id="2.4.2.28"/>
    </reaction>
    <physiologicalReaction direction="left-to-right" evidence="10">
        <dbReference type="Rhea" id="RHEA:11853"/>
    </physiologicalReaction>
</comment>
<dbReference type="Pfam" id="PF02578">
    <property type="entry name" value="Cu-oxidase_4"/>
    <property type="match status" value="1"/>
</dbReference>
<comment type="similarity">
    <text evidence="3 11">Belongs to the purine nucleoside phosphorylase YfiH/LACC1 family.</text>
</comment>
<evidence type="ECO:0000256" key="7">
    <source>
        <dbReference type="ARBA" id="ARBA00022833"/>
    </source>
</evidence>
<dbReference type="CDD" id="cd16833">
    <property type="entry name" value="YfiH"/>
    <property type="match status" value="1"/>
</dbReference>
<comment type="catalytic activity">
    <reaction evidence="8">
        <text>adenosine + H2O + H(+) = inosine + NH4(+)</text>
        <dbReference type="Rhea" id="RHEA:24408"/>
        <dbReference type="ChEBI" id="CHEBI:15377"/>
        <dbReference type="ChEBI" id="CHEBI:15378"/>
        <dbReference type="ChEBI" id="CHEBI:16335"/>
        <dbReference type="ChEBI" id="CHEBI:17596"/>
        <dbReference type="ChEBI" id="CHEBI:28938"/>
        <dbReference type="EC" id="3.5.4.4"/>
    </reaction>
    <physiologicalReaction direction="left-to-right" evidence="8">
        <dbReference type="Rhea" id="RHEA:24409"/>
    </physiologicalReaction>
</comment>
<dbReference type="PANTHER" id="PTHR30616:SF2">
    <property type="entry name" value="PURINE NUCLEOSIDE PHOSPHORYLASE LACC1"/>
    <property type="match status" value="1"/>
</dbReference>
<dbReference type="EMBL" id="PXYT01000012">
    <property type="protein sequence ID" value="PSR30226.1"/>
    <property type="molecule type" value="Genomic_DNA"/>
</dbReference>
<evidence type="ECO:0000256" key="8">
    <source>
        <dbReference type="ARBA" id="ARBA00047989"/>
    </source>
</evidence>
<dbReference type="GO" id="GO:0005507">
    <property type="term" value="F:copper ion binding"/>
    <property type="evidence" value="ECO:0007669"/>
    <property type="project" value="TreeGrafter"/>
</dbReference>
<comment type="catalytic activity">
    <reaction evidence="1">
        <text>inosine + phosphate = alpha-D-ribose 1-phosphate + hypoxanthine</text>
        <dbReference type="Rhea" id="RHEA:27646"/>
        <dbReference type="ChEBI" id="CHEBI:17368"/>
        <dbReference type="ChEBI" id="CHEBI:17596"/>
        <dbReference type="ChEBI" id="CHEBI:43474"/>
        <dbReference type="ChEBI" id="CHEBI:57720"/>
        <dbReference type="EC" id="2.4.2.1"/>
    </reaction>
    <physiologicalReaction direction="left-to-right" evidence="1">
        <dbReference type="Rhea" id="RHEA:27647"/>
    </physiologicalReaction>
</comment>
<comment type="function">
    <text evidence="2">Purine nucleoside enzyme that catalyzes the phosphorolysis of adenosine and inosine nucleosides, yielding D-ribose 1-phosphate and the respective free bases, adenine and hypoxanthine. Also catalyzes the phosphorolysis of S-methyl-5'-thioadenosine into adenine and S-methyl-5-thio-alpha-D-ribose 1-phosphate. Also has adenosine deaminase activity.</text>
</comment>
<dbReference type="AlphaFoldDB" id="A0A2T2X6Z8"/>
<reference evidence="12 13" key="1">
    <citation type="journal article" date="2014" name="BMC Genomics">
        <title>Comparison of environmental and isolate Sulfobacillus genomes reveals diverse carbon, sulfur, nitrogen, and hydrogen metabolisms.</title>
        <authorList>
            <person name="Justice N.B."/>
            <person name="Norman A."/>
            <person name="Brown C.T."/>
            <person name="Singh A."/>
            <person name="Thomas B.C."/>
            <person name="Banfield J.F."/>
        </authorList>
    </citation>
    <scope>NUCLEOTIDE SEQUENCE [LARGE SCALE GENOMIC DNA]</scope>
    <source>
        <strain evidence="12">AMDSBA1</strain>
    </source>
</reference>
<dbReference type="Gene3D" id="3.60.140.10">
    <property type="entry name" value="CNF1/YfiH-like putative cysteine hydrolases"/>
    <property type="match status" value="1"/>
</dbReference>
<dbReference type="InterPro" id="IPR038371">
    <property type="entry name" value="Cu_polyphenol_OxRdtase_sf"/>
</dbReference>
<evidence type="ECO:0000313" key="13">
    <source>
        <dbReference type="Proteomes" id="UP000242699"/>
    </source>
</evidence>
<dbReference type="Proteomes" id="UP000242699">
    <property type="component" value="Unassembled WGS sequence"/>
</dbReference>
<evidence type="ECO:0000256" key="3">
    <source>
        <dbReference type="ARBA" id="ARBA00007353"/>
    </source>
</evidence>
<evidence type="ECO:0000256" key="4">
    <source>
        <dbReference type="ARBA" id="ARBA00022679"/>
    </source>
</evidence>
<dbReference type="InterPro" id="IPR011324">
    <property type="entry name" value="Cytotoxic_necrot_fac-like_cat"/>
</dbReference>
<organism evidence="12 13">
    <name type="scientific">Sulfobacillus benefaciens</name>
    <dbReference type="NCBI Taxonomy" id="453960"/>
    <lineage>
        <taxon>Bacteria</taxon>
        <taxon>Bacillati</taxon>
        <taxon>Bacillota</taxon>
        <taxon>Clostridia</taxon>
        <taxon>Eubacteriales</taxon>
        <taxon>Clostridiales Family XVII. Incertae Sedis</taxon>
        <taxon>Sulfobacillus</taxon>
    </lineage>
</organism>
<keyword evidence="6" id="KW-0378">Hydrolase</keyword>
<comment type="catalytic activity">
    <reaction evidence="9">
        <text>adenosine + phosphate = alpha-D-ribose 1-phosphate + adenine</text>
        <dbReference type="Rhea" id="RHEA:27642"/>
        <dbReference type="ChEBI" id="CHEBI:16335"/>
        <dbReference type="ChEBI" id="CHEBI:16708"/>
        <dbReference type="ChEBI" id="CHEBI:43474"/>
        <dbReference type="ChEBI" id="CHEBI:57720"/>
        <dbReference type="EC" id="2.4.2.1"/>
    </reaction>
    <physiologicalReaction direction="left-to-right" evidence="9">
        <dbReference type="Rhea" id="RHEA:27643"/>
    </physiologicalReaction>
</comment>
<dbReference type="NCBIfam" id="TIGR00726">
    <property type="entry name" value="peptidoglycan editing factor PgeF"/>
    <property type="match status" value="1"/>
</dbReference>
<keyword evidence="5" id="KW-0479">Metal-binding</keyword>
<proteinExistence type="inferred from homology"/>
<accession>A0A2T2X6Z8</accession>
<evidence type="ECO:0000256" key="2">
    <source>
        <dbReference type="ARBA" id="ARBA00003215"/>
    </source>
</evidence>
<dbReference type="SUPFAM" id="SSF64438">
    <property type="entry name" value="CNF1/YfiH-like putative cysteine hydrolases"/>
    <property type="match status" value="1"/>
</dbReference>
<evidence type="ECO:0000256" key="9">
    <source>
        <dbReference type="ARBA" id="ARBA00048968"/>
    </source>
</evidence>
<keyword evidence="4" id="KW-0808">Transferase</keyword>
<evidence type="ECO:0000313" key="12">
    <source>
        <dbReference type="EMBL" id="PSR30226.1"/>
    </source>
</evidence>
<evidence type="ECO:0000256" key="6">
    <source>
        <dbReference type="ARBA" id="ARBA00022801"/>
    </source>
</evidence>
<dbReference type="GO" id="GO:0017061">
    <property type="term" value="F:S-methyl-5-thioadenosine phosphorylase activity"/>
    <property type="evidence" value="ECO:0007669"/>
    <property type="project" value="UniProtKB-EC"/>
</dbReference>
<evidence type="ECO:0000256" key="10">
    <source>
        <dbReference type="ARBA" id="ARBA00049893"/>
    </source>
</evidence>
<gene>
    <name evidence="12" type="primary">pgeF</name>
    <name evidence="12" type="ORF">C7B43_06865</name>
</gene>
<dbReference type="InterPro" id="IPR003730">
    <property type="entry name" value="Cu_polyphenol_OxRdtase"/>
</dbReference>
<comment type="caution">
    <text evidence="12">The sequence shown here is derived from an EMBL/GenBank/DDBJ whole genome shotgun (WGS) entry which is preliminary data.</text>
</comment>
<evidence type="ECO:0000256" key="1">
    <source>
        <dbReference type="ARBA" id="ARBA00000553"/>
    </source>
</evidence>
<evidence type="ECO:0000256" key="5">
    <source>
        <dbReference type="ARBA" id="ARBA00022723"/>
    </source>
</evidence>
<keyword evidence="7" id="KW-0862">Zinc</keyword>